<gene>
    <name evidence="8" type="ORF">AAFF_G00193380</name>
</gene>
<evidence type="ECO:0000313" key="8">
    <source>
        <dbReference type="EMBL" id="KAJ8410434.1"/>
    </source>
</evidence>
<evidence type="ECO:0000256" key="2">
    <source>
        <dbReference type="ARBA" id="ARBA00022729"/>
    </source>
</evidence>
<evidence type="ECO:0000256" key="6">
    <source>
        <dbReference type="SAM" id="Phobius"/>
    </source>
</evidence>
<evidence type="ECO:0000256" key="4">
    <source>
        <dbReference type="ARBA" id="ARBA00023180"/>
    </source>
</evidence>
<dbReference type="SUPFAM" id="SSF48726">
    <property type="entry name" value="Immunoglobulin"/>
    <property type="match status" value="1"/>
</dbReference>
<dbReference type="InterPro" id="IPR013783">
    <property type="entry name" value="Ig-like_fold"/>
</dbReference>
<evidence type="ECO:0000256" key="7">
    <source>
        <dbReference type="SAM" id="SignalP"/>
    </source>
</evidence>
<evidence type="ECO:0000313" key="9">
    <source>
        <dbReference type="Proteomes" id="UP001221898"/>
    </source>
</evidence>
<dbReference type="InterPro" id="IPR036179">
    <property type="entry name" value="Ig-like_dom_sf"/>
</dbReference>
<protein>
    <submittedName>
        <fullName evidence="8">Uncharacterized protein</fullName>
    </submittedName>
</protein>
<evidence type="ECO:0000256" key="5">
    <source>
        <dbReference type="SAM" id="MobiDB-lite"/>
    </source>
</evidence>
<evidence type="ECO:0000256" key="3">
    <source>
        <dbReference type="ARBA" id="ARBA00023136"/>
    </source>
</evidence>
<dbReference type="InterPro" id="IPR015631">
    <property type="entry name" value="CD2/SLAM_rcpt"/>
</dbReference>
<dbReference type="Gene3D" id="2.60.40.10">
    <property type="entry name" value="Immunoglobulins"/>
    <property type="match status" value="2"/>
</dbReference>
<dbReference type="EMBL" id="JAINUG010000026">
    <property type="protein sequence ID" value="KAJ8410434.1"/>
    <property type="molecule type" value="Genomic_DNA"/>
</dbReference>
<keyword evidence="6" id="KW-0812">Transmembrane</keyword>
<reference evidence="8" key="1">
    <citation type="journal article" date="2023" name="Science">
        <title>Genome structures resolve the early diversification of teleost fishes.</title>
        <authorList>
            <person name="Parey E."/>
            <person name="Louis A."/>
            <person name="Montfort J."/>
            <person name="Bouchez O."/>
            <person name="Roques C."/>
            <person name="Iampietro C."/>
            <person name="Lluch J."/>
            <person name="Castinel A."/>
            <person name="Donnadieu C."/>
            <person name="Desvignes T."/>
            <person name="Floi Bucao C."/>
            <person name="Jouanno E."/>
            <person name="Wen M."/>
            <person name="Mejri S."/>
            <person name="Dirks R."/>
            <person name="Jansen H."/>
            <person name="Henkel C."/>
            <person name="Chen W.J."/>
            <person name="Zahm M."/>
            <person name="Cabau C."/>
            <person name="Klopp C."/>
            <person name="Thompson A.W."/>
            <person name="Robinson-Rechavi M."/>
            <person name="Braasch I."/>
            <person name="Lecointre G."/>
            <person name="Bobe J."/>
            <person name="Postlethwait J.H."/>
            <person name="Berthelot C."/>
            <person name="Roest Crollius H."/>
            <person name="Guiguen Y."/>
        </authorList>
    </citation>
    <scope>NUCLEOTIDE SEQUENCE</scope>
    <source>
        <strain evidence="8">NC1722</strain>
    </source>
</reference>
<organism evidence="8 9">
    <name type="scientific">Aldrovandia affinis</name>
    <dbReference type="NCBI Taxonomy" id="143900"/>
    <lineage>
        <taxon>Eukaryota</taxon>
        <taxon>Metazoa</taxon>
        <taxon>Chordata</taxon>
        <taxon>Craniata</taxon>
        <taxon>Vertebrata</taxon>
        <taxon>Euteleostomi</taxon>
        <taxon>Actinopterygii</taxon>
        <taxon>Neopterygii</taxon>
        <taxon>Teleostei</taxon>
        <taxon>Notacanthiformes</taxon>
        <taxon>Halosauridae</taxon>
        <taxon>Aldrovandia</taxon>
    </lineage>
</organism>
<proteinExistence type="predicted"/>
<sequence>MLRVLVGGLKRMQTAMLIIFLLFVMASTSRDITTDTVYGLLGEEVVLTPEPISEEITSILWKCGDNKVAEWETVMANPEYYRDFKTRTSLNRVNGKMTIRNLTETDSQFYSAQINDKEPAKRSQLHVINRVSKPNLTQTCNDSMCTLSCKGEITTEDQYAWREGEGEWETLKGKEDKWEVWKSDERLDKSFTCNHSNPLSYAVSDPIIPFPSGTLVTIICSIMAILFGILAPSCIMYMIWKRKGSYVLPASTEEDESPWREEDDHAEEGPNEEETQSKFLRSKDGEDSATNTV</sequence>
<dbReference type="GO" id="GO:0016020">
    <property type="term" value="C:membrane"/>
    <property type="evidence" value="ECO:0007669"/>
    <property type="project" value="UniProtKB-SubCell"/>
</dbReference>
<keyword evidence="4" id="KW-0325">Glycoprotein</keyword>
<evidence type="ECO:0000256" key="1">
    <source>
        <dbReference type="ARBA" id="ARBA00004370"/>
    </source>
</evidence>
<keyword evidence="9" id="KW-1185">Reference proteome</keyword>
<comment type="subcellular location">
    <subcellularLocation>
        <location evidence="1">Membrane</location>
    </subcellularLocation>
</comment>
<feature type="signal peptide" evidence="7">
    <location>
        <begin position="1"/>
        <end position="29"/>
    </location>
</feature>
<feature type="compositionally biased region" description="Acidic residues" evidence="5">
    <location>
        <begin position="264"/>
        <end position="274"/>
    </location>
</feature>
<feature type="region of interest" description="Disordered" evidence="5">
    <location>
        <begin position="251"/>
        <end position="293"/>
    </location>
</feature>
<dbReference type="PANTHER" id="PTHR12080">
    <property type="entry name" value="SIGNALING LYMPHOCYTIC ACTIVATION MOLECULE"/>
    <property type="match status" value="1"/>
</dbReference>
<keyword evidence="3 6" id="KW-0472">Membrane</keyword>
<dbReference type="Proteomes" id="UP001221898">
    <property type="component" value="Unassembled WGS sequence"/>
</dbReference>
<dbReference type="AlphaFoldDB" id="A0AAD7SX68"/>
<feature type="chain" id="PRO_5041945237" evidence="7">
    <location>
        <begin position="30"/>
        <end position="293"/>
    </location>
</feature>
<keyword evidence="6" id="KW-1133">Transmembrane helix</keyword>
<accession>A0AAD7SX68</accession>
<dbReference type="PANTHER" id="PTHR12080:SF125">
    <property type="entry name" value="CD48 ANTIGEN-LIKE"/>
    <property type="match status" value="1"/>
</dbReference>
<name>A0AAD7SX68_9TELE</name>
<feature type="transmembrane region" description="Helical" evidence="6">
    <location>
        <begin position="215"/>
        <end position="240"/>
    </location>
</feature>
<keyword evidence="2 7" id="KW-0732">Signal</keyword>
<comment type="caution">
    <text evidence="8">The sequence shown here is derived from an EMBL/GenBank/DDBJ whole genome shotgun (WGS) entry which is preliminary data.</text>
</comment>